<dbReference type="Proteomes" id="UP001055200">
    <property type="component" value="Chromosome"/>
</dbReference>
<feature type="domain" description="DUF4352" evidence="3">
    <location>
        <begin position="67"/>
        <end position="174"/>
    </location>
</feature>
<feature type="chain" id="PRO_5046682060" evidence="2">
    <location>
        <begin position="20"/>
        <end position="186"/>
    </location>
</feature>
<evidence type="ECO:0000313" key="5">
    <source>
        <dbReference type="Proteomes" id="UP001055200"/>
    </source>
</evidence>
<feature type="signal peptide" evidence="2">
    <location>
        <begin position="1"/>
        <end position="19"/>
    </location>
</feature>
<evidence type="ECO:0000259" key="3">
    <source>
        <dbReference type="Pfam" id="PF11611"/>
    </source>
</evidence>
<keyword evidence="5" id="KW-1185">Reference proteome</keyword>
<dbReference type="Gene3D" id="2.60.40.1240">
    <property type="match status" value="1"/>
</dbReference>
<dbReference type="EMBL" id="CP092365">
    <property type="protein sequence ID" value="ULN52490.1"/>
    <property type="molecule type" value="Genomic_DNA"/>
</dbReference>
<evidence type="ECO:0000256" key="2">
    <source>
        <dbReference type="SAM" id="SignalP"/>
    </source>
</evidence>
<accession>A0ABY3TXT5</accession>
<sequence>MTRPAGVGLAARVGLAALAALLVVLTGCNQESDAEKKPDVFVPSLPTPPPRPPAYLGDTLELDRIGDSRVAVTVRQVINPAAVPNGREPGKDYIAVALSIKNIGRLTITGDANNNVSVVGSDDQTYPSSLVTVATCTNFLYGQFVLAPQEAADGCVSFALPAGVSPTEVRYSPSSGISIDVGVWTL</sequence>
<protein>
    <submittedName>
        <fullName evidence="4">DUF4352 domain-containing protein</fullName>
    </submittedName>
</protein>
<proteinExistence type="predicted"/>
<dbReference type="InterPro" id="IPR029050">
    <property type="entry name" value="Immunoprotect_excell_Ig-like"/>
</dbReference>
<keyword evidence="1 2" id="KW-0732">Signal</keyword>
<dbReference type="RefSeq" id="WP_240170762.1">
    <property type="nucleotide sequence ID" value="NZ_CP092365.1"/>
</dbReference>
<dbReference type="PROSITE" id="PS51257">
    <property type="entry name" value="PROKAR_LIPOPROTEIN"/>
    <property type="match status" value="1"/>
</dbReference>
<reference evidence="4" key="1">
    <citation type="submission" date="2022-08" db="EMBL/GenBank/DDBJ databases">
        <title>Complete genome sequence of 14 non-tuberculosis mycobacteria type-strains.</title>
        <authorList>
            <person name="Igarashi Y."/>
            <person name="Osugi A."/>
            <person name="Mitarai S."/>
        </authorList>
    </citation>
    <scope>NUCLEOTIDE SEQUENCE</scope>
    <source>
        <strain evidence="4">DSM 45575</strain>
    </source>
</reference>
<evidence type="ECO:0000256" key="1">
    <source>
        <dbReference type="ARBA" id="ARBA00022729"/>
    </source>
</evidence>
<name>A0ABY3TXT5_9MYCO</name>
<gene>
    <name evidence="4" type="ORF">MIU77_16880</name>
</gene>
<dbReference type="Pfam" id="PF11611">
    <property type="entry name" value="DUF4352"/>
    <property type="match status" value="1"/>
</dbReference>
<organism evidence="4 5">
    <name type="scientific">Mycolicibacillus parakoreensis</name>
    <dbReference type="NCBI Taxonomy" id="1069221"/>
    <lineage>
        <taxon>Bacteria</taxon>
        <taxon>Bacillati</taxon>
        <taxon>Actinomycetota</taxon>
        <taxon>Actinomycetes</taxon>
        <taxon>Mycobacteriales</taxon>
        <taxon>Mycobacteriaceae</taxon>
        <taxon>Mycolicibacillus</taxon>
    </lineage>
</organism>
<evidence type="ECO:0000313" key="4">
    <source>
        <dbReference type="EMBL" id="ULN52490.1"/>
    </source>
</evidence>
<dbReference type="InterPro" id="IPR029051">
    <property type="entry name" value="DUF4352"/>
</dbReference>